<dbReference type="InterPro" id="IPR001841">
    <property type="entry name" value="Znf_RING"/>
</dbReference>
<organism evidence="3 4">
    <name type="scientific">Paramuricea clavata</name>
    <name type="common">Red gorgonian</name>
    <name type="synonym">Violescent sea-whip</name>
    <dbReference type="NCBI Taxonomy" id="317549"/>
    <lineage>
        <taxon>Eukaryota</taxon>
        <taxon>Metazoa</taxon>
        <taxon>Cnidaria</taxon>
        <taxon>Anthozoa</taxon>
        <taxon>Octocorallia</taxon>
        <taxon>Malacalcyonacea</taxon>
        <taxon>Plexauridae</taxon>
        <taxon>Paramuricea</taxon>
    </lineage>
</organism>
<keyword evidence="4" id="KW-1185">Reference proteome</keyword>
<evidence type="ECO:0000256" key="2">
    <source>
        <dbReference type="ARBA" id="ARBA00022833"/>
    </source>
</evidence>
<dbReference type="SUPFAM" id="SSF57850">
    <property type="entry name" value="RING/U-box"/>
    <property type="match status" value="1"/>
</dbReference>
<protein>
    <submittedName>
        <fullName evidence="3">Guanylate-binding 1</fullName>
    </submittedName>
</protein>
<gene>
    <name evidence="3" type="ORF">PACLA_8A008579</name>
</gene>
<proteinExistence type="predicted"/>
<name>A0A7D9IH21_PARCT</name>
<keyword evidence="1" id="KW-0863">Zinc-finger</keyword>
<comment type="caution">
    <text evidence="3">The sequence shown here is derived from an EMBL/GenBank/DDBJ whole genome shotgun (WGS) entry which is preliminary data.</text>
</comment>
<dbReference type="EMBL" id="CACRXK020005595">
    <property type="protein sequence ID" value="CAB4006764.1"/>
    <property type="molecule type" value="Genomic_DNA"/>
</dbReference>
<keyword evidence="1" id="KW-0479">Metal-binding</keyword>
<dbReference type="Proteomes" id="UP001152795">
    <property type="component" value="Unassembled WGS sequence"/>
</dbReference>
<accession>A0A7D9IH21</accession>
<dbReference type="GO" id="GO:0008270">
    <property type="term" value="F:zinc ion binding"/>
    <property type="evidence" value="ECO:0007669"/>
    <property type="project" value="UniProtKB-KW"/>
</dbReference>
<dbReference type="InterPro" id="IPR013083">
    <property type="entry name" value="Znf_RING/FYVE/PHD"/>
</dbReference>
<dbReference type="Gene3D" id="3.30.40.10">
    <property type="entry name" value="Zinc/RING finger domain, C3HC4 (zinc finger)"/>
    <property type="match status" value="1"/>
</dbReference>
<dbReference type="PROSITE" id="PS50089">
    <property type="entry name" value="ZF_RING_2"/>
    <property type="match status" value="1"/>
</dbReference>
<keyword evidence="2" id="KW-0862">Zinc</keyword>
<evidence type="ECO:0000313" key="4">
    <source>
        <dbReference type="Proteomes" id="UP001152795"/>
    </source>
</evidence>
<evidence type="ECO:0000313" key="3">
    <source>
        <dbReference type="EMBL" id="CAB4006764.1"/>
    </source>
</evidence>
<sequence>MAVTESLETALQAFKGSVEEALKSHMSHQGYIETAVEEALLSEILEFVRCIICKEATNPPIVVATCCESIIGYYQCAKTWRDSGKNTCPKCREEGFNCSTINLKGLDNFLRGVHY</sequence>
<reference evidence="3" key="1">
    <citation type="submission" date="2020-04" db="EMBL/GenBank/DDBJ databases">
        <authorList>
            <person name="Alioto T."/>
            <person name="Alioto T."/>
            <person name="Gomez Garrido J."/>
        </authorList>
    </citation>
    <scope>NUCLEOTIDE SEQUENCE</scope>
    <source>
        <strain evidence="3">A484AB</strain>
    </source>
</reference>
<dbReference type="AlphaFoldDB" id="A0A7D9IH21"/>
<evidence type="ECO:0000256" key="1">
    <source>
        <dbReference type="ARBA" id="ARBA00022771"/>
    </source>
</evidence>